<comment type="caution">
    <text evidence="1">The sequence shown here is derived from an EMBL/GenBank/DDBJ whole genome shotgun (WGS) entry which is preliminary data.</text>
</comment>
<reference evidence="1 2" key="1">
    <citation type="journal article" date="2013" name="Front. Microbiol.">
        <title>The genome of Nitrospina gracilis illuminates the metabolism and evolution of the major marine nitrite oxidizer.</title>
        <authorList>
            <person name="Luecker S."/>
            <person name="Nowka B."/>
            <person name="Rattei T."/>
            <person name="Spieck E."/>
            <person name="and Daims H."/>
        </authorList>
    </citation>
    <scope>NUCLEOTIDE SEQUENCE [LARGE SCALE GENOMIC DNA]</scope>
    <source>
        <strain evidence="1 2">3/211</strain>
    </source>
</reference>
<dbReference type="Proteomes" id="UP000011704">
    <property type="component" value="Unassembled WGS sequence"/>
</dbReference>
<accession>M1ZD69</accession>
<protein>
    <recommendedName>
        <fullName evidence="3">Metal-binding protein</fullName>
    </recommendedName>
</protein>
<keyword evidence="2" id="KW-1185">Reference proteome</keyword>
<dbReference type="EMBL" id="CAQJ01000071">
    <property type="protein sequence ID" value="CCQ91369.1"/>
    <property type="molecule type" value="Genomic_DNA"/>
</dbReference>
<dbReference type="InterPro" id="IPR019271">
    <property type="entry name" value="DUF2284_metal-binding"/>
</dbReference>
<gene>
    <name evidence="1" type="ORF">NITGR_640016</name>
</gene>
<dbReference type="STRING" id="1266370.NITGR_640016"/>
<dbReference type="AlphaFoldDB" id="M1ZD69"/>
<dbReference type="InParanoid" id="M1ZD69"/>
<dbReference type="HOGENOM" id="CLU_097790_1_0_0"/>
<evidence type="ECO:0000313" key="2">
    <source>
        <dbReference type="Proteomes" id="UP000011704"/>
    </source>
</evidence>
<organism evidence="1 2">
    <name type="scientific">Nitrospina gracilis (strain 3/211)</name>
    <dbReference type="NCBI Taxonomy" id="1266370"/>
    <lineage>
        <taxon>Bacteria</taxon>
        <taxon>Pseudomonadati</taxon>
        <taxon>Nitrospinota/Tectimicrobiota group</taxon>
        <taxon>Nitrospinota</taxon>
        <taxon>Nitrospinia</taxon>
        <taxon>Nitrospinales</taxon>
        <taxon>Nitrospinaceae</taxon>
        <taxon>Nitrospina</taxon>
    </lineage>
</organism>
<evidence type="ECO:0008006" key="3">
    <source>
        <dbReference type="Google" id="ProtNLM"/>
    </source>
</evidence>
<dbReference type="Pfam" id="PF10050">
    <property type="entry name" value="DUF2284"/>
    <property type="match status" value="1"/>
</dbReference>
<dbReference type="RefSeq" id="WP_005009978.1">
    <property type="nucleotide sequence ID" value="NZ_HG422173.1"/>
</dbReference>
<evidence type="ECO:0000313" key="1">
    <source>
        <dbReference type="EMBL" id="CCQ91369.1"/>
    </source>
</evidence>
<name>M1ZD69_NITG3</name>
<sequence>MISETANVKHLPTERVSSSQMIQEAEALGSARAKVIPVHEITLGHWVRLRCQFGCSFFNQRHTCPTFTPTSDEMGDILLSYRRAMMVEASNSADVHALVLCLESRLREKGFFKAFGMGALPCDLCEVCTIESNCKYPDRARPTLQACGIDVSQTLLNIGWDFAVKFQPCTEGHTIGMVLLD</sequence>
<proteinExistence type="predicted"/>
<dbReference type="OrthoDB" id="5420534at2"/>